<keyword evidence="2" id="KW-1185">Reference proteome</keyword>
<dbReference type="Proteomes" id="UP001235849">
    <property type="component" value="Unassembled WGS sequence"/>
</dbReference>
<protein>
    <submittedName>
        <fullName evidence="1">Uncharacterized protein</fullName>
    </submittedName>
</protein>
<evidence type="ECO:0000313" key="2">
    <source>
        <dbReference type="Proteomes" id="UP001235849"/>
    </source>
</evidence>
<proteinExistence type="predicted"/>
<gene>
    <name evidence="1" type="ORF">PMG25_12145</name>
</gene>
<name>A0ABT7B8L5_9CYAN</name>
<organism evidence="1 2">
    <name type="scientific">Roseofilum capinflatum BLCC-M114</name>
    <dbReference type="NCBI Taxonomy" id="3022440"/>
    <lineage>
        <taxon>Bacteria</taxon>
        <taxon>Bacillati</taxon>
        <taxon>Cyanobacteriota</taxon>
        <taxon>Cyanophyceae</taxon>
        <taxon>Desertifilales</taxon>
        <taxon>Desertifilaceae</taxon>
        <taxon>Roseofilum</taxon>
        <taxon>Roseofilum capinflatum</taxon>
    </lineage>
</organism>
<dbReference type="EMBL" id="JAQOSO010000070">
    <property type="protein sequence ID" value="MDJ1174846.1"/>
    <property type="molecule type" value="Genomic_DNA"/>
</dbReference>
<comment type="caution">
    <text evidence="1">The sequence shown here is derived from an EMBL/GenBank/DDBJ whole genome shotgun (WGS) entry which is preliminary data.</text>
</comment>
<evidence type="ECO:0000313" key="1">
    <source>
        <dbReference type="EMBL" id="MDJ1174846.1"/>
    </source>
</evidence>
<sequence length="47" mass="5307">MWGLGNMWAYSQSLGIGFPYSPFPIPHSLFPIPHSPFPIPYSLFPIT</sequence>
<dbReference type="RefSeq" id="WP_283767165.1">
    <property type="nucleotide sequence ID" value="NZ_JAQOSO010000070.1"/>
</dbReference>
<accession>A0ABT7B8L5</accession>
<reference evidence="1 2" key="1">
    <citation type="submission" date="2023-01" db="EMBL/GenBank/DDBJ databases">
        <title>Novel diversity within Roseofilum (Cyanobacteria; Desertifilaceae) from marine benthic mats with descriptions of four novel species.</title>
        <authorList>
            <person name="Wang Y."/>
            <person name="Berthold D.E."/>
            <person name="Hu J."/>
            <person name="Lefler F.W."/>
            <person name="Laughinghouse H.D. IV."/>
        </authorList>
    </citation>
    <scope>NUCLEOTIDE SEQUENCE [LARGE SCALE GENOMIC DNA]</scope>
    <source>
        <strain evidence="1 2">BLCC-M114</strain>
    </source>
</reference>